<dbReference type="SUPFAM" id="SSF54686">
    <property type="entry name" value="Ribosomal protein L16p/L10e"/>
    <property type="match status" value="1"/>
</dbReference>
<dbReference type="EMBL" id="JGDJ01000280">
    <property type="protein sequence ID" value="EXZ26650.1"/>
    <property type="molecule type" value="Genomic_DNA"/>
</dbReference>
<dbReference type="InterPro" id="IPR020798">
    <property type="entry name" value="Ribosomal_uL16_CS"/>
</dbReference>
<comment type="similarity">
    <text evidence="1 7 8">Belongs to the universal ribosomal protein uL16 family.</text>
</comment>
<evidence type="ECO:0000256" key="8">
    <source>
        <dbReference type="RuleBase" id="RU004413"/>
    </source>
</evidence>
<dbReference type="PROSITE" id="PS00701">
    <property type="entry name" value="RIBOSOMAL_L16_2"/>
    <property type="match status" value="1"/>
</dbReference>
<reference evidence="11 12" key="1">
    <citation type="submission" date="2014-02" db="EMBL/GenBank/DDBJ databases">
        <authorList>
            <person name="Sears C."/>
            <person name="Carroll K."/>
            <person name="Sack B.R."/>
            <person name="Qadri F."/>
            <person name="Myers L.L."/>
            <person name="Chung G.-T."/>
            <person name="Escheverria P."/>
            <person name="Fraser C.M."/>
            <person name="Sadzewicz L."/>
            <person name="Shefchek K.A."/>
            <person name="Tallon L."/>
            <person name="Das S.P."/>
            <person name="Daugherty S."/>
            <person name="Mongodin E.F."/>
        </authorList>
    </citation>
    <scope>NUCLEOTIDE SEQUENCE [LARGE SCALE GENOMIC DNA]</scope>
    <source>
        <strain evidence="11 12">S36L11</strain>
    </source>
</reference>
<feature type="compositionally biased region" description="Basic residues" evidence="10">
    <location>
        <begin position="1"/>
        <end position="17"/>
    </location>
</feature>
<dbReference type="Pfam" id="PF00252">
    <property type="entry name" value="Ribosomal_L16"/>
    <property type="match status" value="1"/>
</dbReference>
<name>A0A015WXP7_BACFG</name>
<evidence type="ECO:0000313" key="11">
    <source>
        <dbReference type="EMBL" id="EXZ26650.1"/>
    </source>
</evidence>
<dbReference type="AlphaFoldDB" id="A0A015WXP7"/>
<sequence length="144" mass="16264">MLQPKKTKFRRQQKGRAKGNAQRGNQLAFGSFGIKALETKWITGRQIEAARIAVTRYMQRQGQIWIRIFPDKPITRKPADVRMGKGKGSPEGFVAPVTPGRIIIEAEGVSYEIAKEALRLAAQKLPITTKFVVRRDYDIQNQNA</sequence>
<proteinExistence type="inferred from homology"/>
<dbReference type="RefSeq" id="WP_005791549.1">
    <property type="nucleotide sequence ID" value="NZ_JGDJ01000280.1"/>
</dbReference>
<dbReference type="GO" id="GO:0006412">
    <property type="term" value="P:translation"/>
    <property type="evidence" value="ECO:0007669"/>
    <property type="project" value="UniProtKB-UniRule"/>
</dbReference>
<comment type="subunit">
    <text evidence="7 9">Part of the 50S ribosomal subunit.</text>
</comment>
<evidence type="ECO:0000256" key="10">
    <source>
        <dbReference type="SAM" id="MobiDB-lite"/>
    </source>
</evidence>
<dbReference type="Proteomes" id="UP000022082">
    <property type="component" value="Unassembled WGS sequence"/>
</dbReference>
<dbReference type="GeneID" id="99669294"/>
<dbReference type="FunFam" id="3.90.1170.10:FF:000001">
    <property type="entry name" value="50S ribosomal protein L16"/>
    <property type="match status" value="1"/>
</dbReference>
<dbReference type="HAMAP" id="MF_01342">
    <property type="entry name" value="Ribosomal_uL16"/>
    <property type="match status" value="1"/>
</dbReference>
<gene>
    <name evidence="7 11" type="primary">rplP</name>
    <name evidence="11" type="ORF">M136_4198</name>
</gene>
<evidence type="ECO:0000256" key="7">
    <source>
        <dbReference type="HAMAP-Rule" id="MF_01342"/>
    </source>
</evidence>
<dbReference type="GeneID" id="99753541"/>
<dbReference type="GO" id="GO:0022625">
    <property type="term" value="C:cytosolic large ribosomal subunit"/>
    <property type="evidence" value="ECO:0007669"/>
    <property type="project" value="TreeGrafter"/>
</dbReference>
<feature type="region of interest" description="Disordered" evidence="10">
    <location>
        <begin position="1"/>
        <end position="22"/>
    </location>
</feature>
<evidence type="ECO:0000256" key="1">
    <source>
        <dbReference type="ARBA" id="ARBA00008931"/>
    </source>
</evidence>
<dbReference type="PRINTS" id="PR00060">
    <property type="entry name" value="RIBOSOMALL16"/>
</dbReference>
<evidence type="ECO:0000256" key="3">
    <source>
        <dbReference type="ARBA" id="ARBA00022730"/>
    </source>
</evidence>
<evidence type="ECO:0000256" key="2">
    <source>
        <dbReference type="ARBA" id="ARBA00022555"/>
    </source>
</evidence>
<dbReference type="InterPro" id="IPR016180">
    <property type="entry name" value="Ribosomal_uL16_dom"/>
</dbReference>
<keyword evidence="5 7" id="KW-0687">Ribonucleoprotein</keyword>
<dbReference type="InterPro" id="IPR036920">
    <property type="entry name" value="Ribosomal_uL16_sf"/>
</dbReference>
<dbReference type="GO" id="GO:0003735">
    <property type="term" value="F:structural constituent of ribosome"/>
    <property type="evidence" value="ECO:0007669"/>
    <property type="project" value="InterPro"/>
</dbReference>
<keyword evidence="2 7" id="KW-0820">tRNA-binding</keyword>
<comment type="function">
    <text evidence="7 9">Binds 23S rRNA and is also seen to make contacts with the A and possibly P site tRNAs.</text>
</comment>
<dbReference type="CDD" id="cd01433">
    <property type="entry name" value="Ribosomal_L16_L10e"/>
    <property type="match status" value="1"/>
</dbReference>
<evidence type="ECO:0000256" key="5">
    <source>
        <dbReference type="ARBA" id="ARBA00023274"/>
    </source>
</evidence>
<dbReference type="Gene3D" id="3.90.1170.10">
    <property type="entry name" value="Ribosomal protein L10e/L16"/>
    <property type="match status" value="1"/>
</dbReference>
<keyword evidence="4 7" id="KW-0689">Ribosomal protein</keyword>
<dbReference type="GO" id="GO:0000049">
    <property type="term" value="F:tRNA binding"/>
    <property type="evidence" value="ECO:0007669"/>
    <property type="project" value="UniProtKB-KW"/>
</dbReference>
<evidence type="ECO:0000256" key="4">
    <source>
        <dbReference type="ARBA" id="ARBA00022980"/>
    </source>
</evidence>
<dbReference type="InterPro" id="IPR000114">
    <property type="entry name" value="Ribosomal_uL16_bact-type"/>
</dbReference>
<evidence type="ECO:0000256" key="6">
    <source>
        <dbReference type="ARBA" id="ARBA00035198"/>
    </source>
</evidence>
<keyword evidence="7 9" id="KW-0694">RNA-binding</keyword>
<dbReference type="PATRIC" id="fig|1339327.3.peg.4704"/>
<evidence type="ECO:0000313" key="12">
    <source>
        <dbReference type="Proteomes" id="UP000022082"/>
    </source>
</evidence>
<dbReference type="NCBIfam" id="TIGR01164">
    <property type="entry name" value="rplP_bact"/>
    <property type="match status" value="1"/>
</dbReference>
<keyword evidence="3 7" id="KW-0699">rRNA-binding</keyword>
<dbReference type="PANTHER" id="PTHR12220">
    <property type="entry name" value="50S/60S RIBOSOMAL PROTEIN L16"/>
    <property type="match status" value="1"/>
</dbReference>
<protein>
    <recommendedName>
        <fullName evidence="6 7">Large ribosomal subunit protein uL16</fullName>
    </recommendedName>
</protein>
<dbReference type="GO" id="GO:0019843">
    <property type="term" value="F:rRNA binding"/>
    <property type="evidence" value="ECO:0007669"/>
    <property type="project" value="UniProtKB-UniRule"/>
</dbReference>
<organism evidence="11 12">
    <name type="scientific">Bacteroides fragilis str. S36L11</name>
    <dbReference type="NCBI Taxonomy" id="1339327"/>
    <lineage>
        <taxon>Bacteria</taxon>
        <taxon>Pseudomonadati</taxon>
        <taxon>Bacteroidota</taxon>
        <taxon>Bacteroidia</taxon>
        <taxon>Bacteroidales</taxon>
        <taxon>Bacteroidaceae</taxon>
        <taxon>Bacteroides</taxon>
    </lineage>
</organism>
<accession>A0A015WXP7</accession>
<comment type="caution">
    <text evidence="11">The sequence shown here is derived from an EMBL/GenBank/DDBJ whole genome shotgun (WGS) entry which is preliminary data.</text>
</comment>
<dbReference type="SMR" id="A0A015WXP7"/>
<dbReference type="InterPro" id="IPR047873">
    <property type="entry name" value="Ribosomal_uL16"/>
</dbReference>
<dbReference type="PANTHER" id="PTHR12220:SF13">
    <property type="entry name" value="LARGE RIBOSOMAL SUBUNIT PROTEIN UL16M"/>
    <property type="match status" value="1"/>
</dbReference>
<evidence type="ECO:0000256" key="9">
    <source>
        <dbReference type="RuleBase" id="RU004414"/>
    </source>
</evidence>